<dbReference type="CDD" id="cd02440">
    <property type="entry name" value="AdoMet_MTases"/>
    <property type="match status" value="1"/>
</dbReference>
<feature type="compositionally biased region" description="Polar residues" evidence="1">
    <location>
        <begin position="1"/>
        <end position="17"/>
    </location>
</feature>
<reference evidence="2" key="1">
    <citation type="submission" date="2022-10" db="EMBL/GenBank/DDBJ databases">
        <title>Tapping the CABI collections for fungal endophytes: first genome assemblies for Collariella, Neodidymelliopsis, Ascochyta clinopodiicola, Didymella pomorum, Didymosphaeria variabile, Neocosmospora piperis and Neocucurbitaria cava.</title>
        <authorList>
            <person name="Hill R."/>
        </authorList>
    </citation>
    <scope>NUCLEOTIDE SEQUENCE</scope>
    <source>
        <strain evidence="2">IMI 356814</strain>
    </source>
</reference>
<dbReference type="Gene3D" id="3.40.50.150">
    <property type="entry name" value="Vaccinia Virus protein VP39"/>
    <property type="match status" value="1"/>
</dbReference>
<feature type="compositionally biased region" description="Polar residues" evidence="1">
    <location>
        <begin position="26"/>
        <end position="37"/>
    </location>
</feature>
<evidence type="ECO:0000313" key="3">
    <source>
        <dbReference type="Proteomes" id="UP001140560"/>
    </source>
</evidence>
<dbReference type="AlphaFoldDB" id="A0A9W8Y1D0"/>
<feature type="region of interest" description="Disordered" evidence="1">
    <location>
        <begin position="413"/>
        <end position="443"/>
    </location>
</feature>
<name>A0A9W8Y1D0_9PLEO</name>
<comment type="caution">
    <text evidence="2">The sequence shown here is derived from an EMBL/GenBank/DDBJ whole genome shotgun (WGS) entry which is preliminary data.</text>
</comment>
<dbReference type="Proteomes" id="UP001140560">
    <property type="component" value="Unassembled WGS sequence"/>
</dbReference>
<keyword evidence="3" id="KW-1185">Reference proteome</keyword>
<evidence type="ECO:0000313" key="2">
    <source>
        <dbReference type="EMBL" id="KAJ4364964.1"/>
    </source>
</evidence>
<dbReference type="OrthoDB" id="2013972at2759"/>
<dbReference type="SUPFAM" id="SSF53335">
    <property type="entry name" value="S-adenosyl-L-methionine-dependent methyltransferases"/>
    <property type="match status" value="1"/>
</dbReference>
<dbReference type="PANTHER" id="PTHR43591">
    <property type="entry name" value="METHYLTRANSFERASE"/>
    <property type="match status" value="1"/>
</dbReference>
<sequence length="443" mass="49328">MASSSHVPDAITANTEGATHEDPATDTASSSEPSLQIDSDERDSAYGDNQSSYTMSATSSVFNFRYENGRRYHAYAEGKYPVPNDEVEADRLDLQHHAFRLTLDGRLYRAPIPEDVQCVLDVGCGTGIWSIEFADEHPSAHVLGTDLSPIQPAQVPPNCEFLIDDCEQDWIFHNQFDYIHTRAMVAAVKDWDRFFVQAYANLKSGCYLECQEIAFPIKCMDPGVTAENSVLIRWSDYFLEAAAKMGLDGTGPRHFAPKLRDAGFVNVNMKTYKWPVGKWAKGAKFKLLGRFVYEDLMDWLPSSSLGLFTRVLKWTREEVEVFLAECRTEAKRKDRHYYAEVLDWYALKPEGSSHPGPSHEPTQDEELLESDEEERGAHATEPNSSTAQALPIPTATDVTQASVEQLAAVALKDDDAPSVEQSLPLNTDVNAGETVSKTANDQA</sequence>
<feature type="compositionally biased region" description="Polar residues" evidence="1">
    <location>
        <begin position="419"/>
        <end position="443"/>
    </location>
</feature>
<evidence type="ECO:0000256" key="1">
    <source>
        <dbReference type="SAM" id="MobiDB-lite"/>
    </source>
</evidence>
<dbReference type="GO" id="GO:0008168">
    <property type="term" value="F:methyltransferase activity"/>
    <property type="evidence" value="ECO:0007669"/>
    <property type="project" value="TreeGrafter"/>
</dbReference>
<dbReference type="PANTHER" id="PTHR43591:SF31">
    <property type="entry name" value="LAEA-LIKE, PUTATIVE (AFU_ORTHOLOGUE AFUA_8G01930)-RELATED"/>
    <property type="match status" value="1"/>
</dbReference>
<dbReference type="EMBL" id="JAPEUY010000016">
    <property type="protein sequence ID" value="KAJ4364964.1"/>
    <property type="molecule type" value="Genomic_DNA"/>
</dbReference>
<proteinExistence type="predicted"/>
<protein>
    <recommendedName>
        <fullName evidence="4">S-adenosyl-L-methionine-dependent methyltransferase</fullName>
    </recommendedName>
</protein>
<gene>
    <name evidence="2" type="ORF">N0V83_008580</name>
</gene>
<accession>A0A9W8Y1D0</accession>
<evidence type="ECO:0008006" key="4">
    <source>
        <dbReference type="Google" id="ProtNLM"/>
    </source>
</evidence>
<feature type="region of interest" description="Disordered" evidence="1">
    <location>
        <begin position="349"/>
        <end position="397"/>
    </location>
</feature>
<organism evidence="2 3">
    <name type="scientific">Neocucurbitaria cava</name>
    <dbReference type="NCBI Taxonomy" id="798079"/>
    <lineage>
        <taxon>Eukaryota</taxon>
        <taxon>Fungi</taxon>
        <taxon>Dikarya</taxon>
        <taxon>Ascomycota</taxon>
        <taxon>Pezizomycotina</taxon>
        <taxon>Dothideomycetes</taxon>
        <taxon>Pleosporomycetidae</taxon>
        <taxon>Pleosporales</taxon>
        <taxon>Pleosporineae</taxon>
        <taxon>Cucurbitariaceae</taxon>
        <taxon>Neocucurbitaria</taxon>
    </lineage>
</organism>
<feature type="region of interest" description="Disordered" evidence="1">
    <location>
        <begin position="1"/>
        <end position="53"/>
    </location>
</feature>
<feature type="compositionally biased region" description="Acidic residues" evidence="1">
    <location>
        <begin position="363"/>
        <end position="374"/>
    </location>
</feature>
<dbReference type="InterPro" id="IPR029063">
    <property type="entry name" value="SAM-dependent_MTases_sf"/>
</dbReference>
<dbReference type="Pfam" id="PF13489">
    <property type="entry name" value="Methyltransf_23"/>
    <property type="match status" value="1"/>
</dbReference>